<dbReference type="EMBL" id="JABZEO010000010">
    <property type="protein sequence ID" value="NVZ10483.1"/>
    <property type="molecule type" value="Genomic_DNA"/>
</dbReference>
<evidence type="ECO:0000313" key="1">
    <source>
        <dbReference type="EMBL" id="NVZ10483.1"/>
    </source>
</evidence>
<comment type="caution">
    <text evidence="1">The sequence shown here is derived from an EMBL/GenBank/DDBJ whole genome shotgun (WGS) entry which is preliminary data.</text>
</comment>
<gene>
    <name evidence="1" type="ORF">HW932_14555</name>
</gene>
<organism evidence="1 2">
    <name type="scientific">Allochromatium humboldtianum</name>
    <dbReference type="NCBI Taxonomy" id="504901"/>
    <lineage>
        <taxon>Bacteria</taxon>
        <taxon>Pseudomonadati</taxon>
        <taxon>Pseudomonadota</taxon>
        <taxon>Gammaproteobacteria</taxon>
        <taxon>Chromatiales</taxon>
        <taxon>Chromatiaceae</taxon>
        <taxon>Allochromatium</taxon>
    </lineage>
</organism>
<dbReference type="Proteomes" id="UP000592294">
    <property type="component" value="Unassembled WGS sequence"/>
</dbReference>
<reference evidence="1 2" key="1">
    <citation type="submission" date="2020-06" db="EMBL/GenBank/DDBJ databases">
        <title>Whole-genome sequence of Allochromatium humboldtianum DSM 21881, type strain.</title>
        <authorList>
            <person name="Kyndt J.A."/>
            <person name="Meyer T.E."/>
        </authorList>
    </citation>
    <scope>NUCLEOTIDE SEQUENCE [LARGE SCALE GENOMIC DNA]</scope>
    <source>
        <strain evidence="1 2">DSM 21881</strain>
    </source>
</reference>
<dbReference type="RefSeq" id="WP_176977222.1">
    <property type="nucleotide sequence ID" value="NZ_JABZEO010000010.1"/>
</dbReference>
<keyword evidence="2" id="KW-1185">Reference proteome</keyword>
<protein>
    <submittedName>
        <fullName evidence="1">Uncharacterized protein</fullName>
    </submittedName>
</protein>
<dbReference type="AlphaFoldDB" id="A0A850RNG6"/>
<evidence type="ECO:0000313" key="2">
    <source>
        <dbReference type="Proteomes" id="UP000592294"/>
    </source>
</evidence>
<name>A0A850RNG6_9GAMM</name>
<accession>A0A850RNG6</accession>
<proteinExistence type="predicted"/>
<sequence length="57" mass="6529">MATSFKDALETLVNERIAAGEDPADLFDELHREANLVFGHYNLEYELGMMLREEKQG</sequence>